<keyword evidence="1" id="KW-0812">Transmembrane</keyword>
<evidence type="ECO:0000256" key="1">
    <source>
        <dbReference type="SAM" id="Phobius"/>
    </source>
</evidence>
<keyword evidence="1" id="KW-1133">Transmembrane helix</keyword>
<dbReference type="EMBL" id="HBUF01388919">
    <property type="protein sequence ID" value="CAG6733144.1"/>
    <property type="molecule type" value="Transcribed_RNA"/>
</dbReference>
<feature type="transmembrane region" description="Helical" evidence="1">
    <location>
        <begin position="55"/>
        <end position="76"/>
    </location>
</feature>
<accession>A0A8D8YQC3</accession>
<reference evidence="2" key="1">
    <citation type="submission" date="2021-05" db="EMBL/GenBank/DDBJ databases">
        <authorList>
            <person name="Alioto T."/>
            <person name="Alioto T."/>
            <person name="Gomez Garrido J."/>
        </authorList>
    </citation>
    <scope>NUCLEOTIDE SEQUENCE</scope>
</reference>
<sequence length="115" mass="12746">MAKSLNLFSKIFSKVRLRIGRMVIGRQFFTSSAWPPLSMRTVLASLRHGTTLPRIIILLKILVRITFIPLILIALVSTPSDPGEESMFIFLIAQSTSSWLISSHSGTSLSVGMSR</sequence>
<name>A0A8D8YQC3_9HEMI</name>
<organism evidence="2">
    <name type="scientific">Cacopsylla melanoneura</name>
    <dbReference type="NCBI Taxonomy" id="428564"/>
    <lineage>
        <taxon>Eukaryota</taxon>
        <taxon>Metazoa</taxon>
        <taxon>Ecdysozoa</taxon>
        <taxon>Arthropoda</taxon>
        <taxon>Hexapoda</taxon>
        <taxon>Insecta</taxon>
        <taxon>Pterygota</taxon>
        <taxon>Neoptera</taxon>
        <taxon>Paraneoptera</taxon>
        <taxon>Hemiptera</taxon>
        <taxon>Sternorrhyncha</taxon>
        <taxon>Psylloidea</taxon>
        <taxon>Psyllidae</taxon>
        <taxon>Psyllinae</taxon>
        <taxon>Cacopsylla</taxon>
    </lineage>
</organism>
<dbReference type="AlphaFoldDB" id="A0A8D8YQC3"/>
<protein>
    <submittedName>
        <fullName evidence="2">Uncharacterized protein</fullName>
    </submittedName>
</protein>
<dbReference type="EMBL" id="HBUF01388921">
    <property type="protein sequence ID" value="CAG6733150.1"/>
    <property type="molecule type" value="Transcribed_RNA"/>
</dbReference>
<proteinExistence type="predicted"/>
<evidence type="ECO:0000313" key="2">
    <source>
        <dbReference type="EMBL" id="CAG6733144.1"/>
    </source>
</evidence>
<dbReference type="EMBL" id="HBUF01388920">
    <property type="protein sequence ID" value="CAG6733147.1"/>
    <property type="molecule type" value="Transcribed_RNA"/>
</dbReference>
<keyword evidence="1" id="KW-0472">Membrane</keyword>
<dbReference type="EMBL" id="HBUF01388922">
    <property type="protein sequence ID" value="CAG6733152.1"/>
    <property type="molecule type" value="Transcribed_RNA"/>
</dbReference>